<dbReference type="CDD" id="cd13831">
    <property type="entry name" value="HU"/>
    <property type="match status" value="1"/>
</dbReference>
<sequence>MNRQDLIDAIAADTESSKAAVGRFLDSFINQVQGTVASGDAVKLSGFGTFEKANVAARAGRNPKTGETISIPPTVRPRFTPGATFKALVKG</sequence>
<organism evidence="5 6">
    <name type="scientific">Denitratisoma oestradiolicum</name>
    <dbReference type="NCBI Taxonomy" id="311182"/>
    <lineage>
        <taxon>Bacteria</taxon>
        <taxon>Pseudomonadati</taxon>
        <taxon>Pseudomonadota</taxon>
        <taxon>Betaproteobacteria</taxon>
        <taxon>Nitrosomonadales</taxon>
        <taxon>Sterolibacteriaceae</taxon>
        <taxon>Denitratisoma</taxon>
    </lineage>
</organism>
<keyword evidence="6" id="KW-1185">Reference proteome</keyword>
<dbReference type="Gene3D" id="4.10.520.10">
    <property type="entry name" value="IHF-like DNA-binding proteins"/>
    <property type="match status" value="1"/>
</dbReference>
<comment type="similarity">
    <text evidence="1 4">Belongs to the bacterial histone-like protein family.</text>
</comment>
<gene>
    <name evidence="5" type="primary">hupA</name>
    <name evidence="5" type="ORF">DENOEST_P0106</name>
</gene>
<dbReference type="InterPro" id="IPR010992">
    <property type="entry name" value="IHF-like_DNA-bd_dom_sf"/>
</dbReference>
<accession>A0A6S6YV98</accession>
<keyword evidence="5" id="KW-0614">Plasmid</keyword>
<dbReference type="InterPro" id="IPR000119">
    <property type="entry name" value="Hist_DNA-bd"/>
</dbReference>
<dbReference type="EMBL" id="LR778302">
    <property type="protein sequence ID" value="CAB1371264.1"/>
    <property type="molecule type" value="Genomic_DNA"/>
</dbReference>
<dbReference type="AlphaFoldDB" id="A0A6S6YV98"/>
<dbReference type="PANTHER" id="PTHR33175">
    <property type="entry name" value="DNA-BINDING PROTEIN HU"/>
    <property type="match status" value="1"/>
</dbReference>
<dbReference type="SUPFAM" id="SSF47729">
    <property type="entry name" value="IHF-like DNA-binding proteins"/>
    <property type="match status" value="1"/>
</dbReference>
<dbReference type="SMART" id="SM00411">
    <property type="entry name" value="BHL"/>
    <property type="match status" value="1"/>
</dbReference>
<protein>
    <submittedName>
        <fullName evidence="5">DNA-binding protein HU-alpha</fullName>
    </submittedName>
</protein>
<evidence type="ECO:0000313" key="5">
    <source>
        <dbReference type="EMBL" id="CAB1371264.1"/>
    </source>
</evidence>
<evidence type="ECO:0000256" key="1">
    <source>
        <dbReference type="ARBA" id="ARBA00010529"/>
    </source>
</evidence>
<dbReference type="RefSeq" id="WP_183148383.1">
    <property type="nucleotide sequence ID" value="NZ_LR778302.1"/>
</dbReference>
<dbReference type="PRINTS" id="PR01727">
    <property type="entry name" value="DNABINDINGHU"/>
</dbReference>
<dbReference type="Pfam" id="PF00216">
    <property type="entry name" value="Bac_DNA_binding"/>
    <property type="match status" value="1"/>
</dbReference>
<dbReference type="GO" id="GO:0003677">
    <property type="term" value="F:DNA binding"/>
    <property type="evidence" value="ECO:0007669"/>
    <property type="project" value="UniProtKB-KW"/>
</dbReference>
<dbReference type="GO" id="GO:0030261">
    <property type="term" value="P:chromosome condensation"/>
    <property type="evidence" value="ECO:0007669"/>
    <property type="project" value="UniProtKB-KW"/>
</dbReference>
<evidence type="ECO:0000256" key="3">
    <source>
        <dbReference type="ARBA" id="ARBA00023125"/>
    </source>
</evidence>
<proteinExistence type="inferred from homology"/>
<keyword evidence="3 5" id="KW-0238">DNA-binding</keyword>
<dbReference type="PANTHER" id="PTHR33175:SF3">
    <property type="entry name" value="DNA-BINDING PROTEIN HU-BETA"/>
    <property type="match status" value="1"/>
</dbReference>
<dbReference type="GO" id="GO:0030527">
    <property type="term" value="F:structural constituent of chromatin"/>
    <property type="evidence" value="ECO:0007669"/>
    <property type="project" value="InterPro"/>
</dbReference>
<evidence type="ECO:0000256" key="2">
    <source>
        <dbReference type="ARBA" id="ARBA00023067"/>
    </source>
</evidence>
<dbReference type="Proteomes" id="UP000515733">
    <property type="component" value="Plasmid pI"/>
</dbReference>
<keyword evidence="2" id="KW-0226">DNA condensation</keyword>
<name>A0A6S6YV98_9PROT</name>
<dbReference type="KEGG" id="doe:DENOEST_P0106"/>
<evidence type="ECO:0000256" key="4">
    <source>
        <dbReference type="RuleBase" id="RU003939"/>
    </source>
</evidence>
<reference evidence="5 6" key="1">
    <citation type="submission" date="2020-03" db="EMBL/GenBank/DDBJ databases">
        <authorList>
            <consortium name="Genoscope - CEA"/>
            <person name="William W."/>
        </authorList>
    </citation>
    <scope>NUCLEOTIDE SEQUENCE [LARGE SCALE GENOMIC DNA]</scope>
    <source>
        <strain evidence="6">DSM 16959</strain>
        <plasmid evidence="5 6">pI</plasmid>
    </source>
</reference>
<evidence type="ECO:0000313" key="6">
    <source>
        <dbReference type="Proteomes" id="UP000515733"/>
    </source>
</evidence>
<geneLocation type="plasmid" evidence="5 6">
    <name>pI</name>
</geneLocation>